<evidence type="ECO:0000256" key="2">
    <source>
        <dbReference type="ARBA" id="ARBA00022695"/>
    </source>
</evidence>
<keyword evidence="10" id="KW-1185">Reference proteome</keyword>
<evidence type="ECO:0000256" key="5">
    <source>
        <dbReference type="ARBA" id="ARBA00022801"/>
    </source>
</evidence>
<name>A0A1C7MW59_9FUNG</name>
<keyword evidence="2" id="KW-0548">Nucleotidyltransferase</keyword>
<dbReference type="GO" id="GO:0003964">
    <property type="term" value="F:RNA-directed DNA polymerase activity"/>
    <property type="evidence" value="ECO:0007669"/>
    <property type="project" value="UniProtKB-KW"/>
</dbReference>
<comment type="caution">
    <text evidence="9">The sequence shown here is derived from an EMBL/GenBank/DDBJ whole genome shotgun (WGS) entry which is preliminary data.</text>
</comment>
<keyword evidence="3" id="KW-0540">Nuclease</keyword>
<dbReference type="Pfam" id="PF17921">
    <property type="entry name" value="Integrase_H2C2"/>
    <property type="match status" value="1"/>
</dbReference>
<dbReference type="AlphaFoldDB" id="A0A1C7MW59"/>
<sequence>KLKKKGTDFGWNQEQQVAFDRIKQQLANLPLLKQPDFSMQSELHVDGAATAGVALTVHEQRYSIREIEALSIVWGTKKHRIYLEAGHFVIYTDRSSLQWLMATSEDKQTRLWRWCLFLQSFDFEVKYIPVKTNYVADQLSRNPVDTIQVNHFALHDDEWWRQQQGMDRNLCNLIQDNDESFQIKNGVIFKTIVRPRTLYKNQVCKVVPCQLVKEIIKFYHDSTFAGHSGSNKTKQRLLQGGFWFQAIEVQISEFTRSCQLYQKIKGNRARQSQLSITASDLPFKKVALDFSGPLPKSENEQVFMDNATTSFSEFNRQLAEFCEMFVYNNTYHATIQTSLFEVVHGRNARTPLVNNQEVKLPPLFRNATTPQRHFAETMVNNLTLAFEAIMEARTVHLIEDIQTYKIQDKVMLFNTNISSSKKPRKLAIDWSDSWMITKVISKFRFNLKHVSTAKENLNVHSYYLKPFFT</sequence>
<evidence type="ECO:0000313" key="9">
    <source>
        <dbReference type="EMBL" id="OBZ81047.1"/>
    </source>
</evidence>
<gene>
    <name evidence="9" type="primary">Tf2-6_2</name>
    <name evidence="9" type="ORF">A0J61_10903</name>
</gene>
<keyword evidence="1" id="KW-0808">Transferase</keyword>
<keyword evidence="4" id="KW-0255">Endonuclease</keyword>
<dbReference type="InterPro" id="IPR050951">
    <property type="entry name" value="Retrovirus_Pol_polyprotein"/>
</dbReference>
<dbReference type="InterPro" id="IPR043502">
    <property type="entry name" value="DNA/RNA_pol_sf"/>
</dbReference>
<accession>A0A1C7MW59</accession>
<keyword evidence="5" id="KW-0378">Hydrolase</keyword>
<evidence type="ECO:0000256" key="4">
    <source>
        <dbReference type="ARBA" id="ARBA00022759"/>
    </source>
</evidence>
<feature type="non-terminal residue" evidence="9">
    <location>
        <position position="1"/>
    </location>
</feature>
<organism evidence="9 10">
    <name type="scientific">Choanephora cucurbitarum</name>
    <dbReference type="NCBI Taxonomy" id="101091"/>
    <lineage>
        <taxon>Eukaryota</taxon>
        <taxon>Fungi</taxon>
        <taxon>Fungi incertae sedis</taxon>
        <taxon>Mucoromycota</taxon>
        <taxon>Mucoromycotina</taxon>
        <taxon>Mucoromycetes</taxon>
        <taxon>Mucorales</taxon>
        <taxon>Mucorineae</taxon>
        <taxon>Choanephoraceae</taxon>
        <taxon>Choanephoroideae</taxon>
        <taxon>Choanephora</taxon>
    </lineage>
</organism>
<dbReference type="InParanoid" id="A0A1C7MW59"/>
<dbReference type="EMBL" id="LUGH01001501">
    <property type="protein sequence ID" value="OBZ81047.1"/>
    <property type="molecule type" value="Genomic_DNA"/>
</dbReference>
<dbReference type="CDD" id="cd09274">
    <property type="entry name" value="RNase_HI_RT_Ty3"/>
    <property type="match status" value="1"/>
</dbReference>
<feature type="domain" description="Integrase zinc-binding" evidence="8">
    <location>
        <begin position="207"/>
        <end position="265"/>
    </location>
</feature>
<dbReference type="PANTHER" id="PTHR37984">
    <property type="entry name" value="PROTEIN CBG26694"/>
    <property type="match status" value="1"/>
</dbReference>
<keyword evidence="6" id="KW-0695">RNA-directed DNA polymerase</keyword>
<dbReference type="OrthoDB" id="3227343at2759"/>
<evidence type="ECO:0000256" key="1">
    <source>
        <dbReference type="ARBA" id="ARBA00022679"/>
    </source>
</evidence>
<dbReference type="Gene3D" id="3.30.70.270">
    <property type="match status" value="1"/>
</dbReference>
<dbReference type="Proteomes" id="UP000093000">
    <property type="component" value="Unassembled WGS sequence"/>
</dbReference>
<dbReference type="PANTHER" id="PTHR37984:SF5">
    <property type="entry name" value="PROTEIN NYNRIN-LIKE"/>
    <property type="match status" value="1"/>
</dbReference>
<proteinExistence type="predicted"/>
<evidence type="ECO:0000256" key="6">
    <source>
        <dbReference type="ARBA" id="ARBA00022918"/>
    </source>
</evidence>
<feature type="non-terminal residue" evidence="9">
    <location>
        <position position="469"/>
    </location>
</feature>
<evidence type="ECO:0000313" key="10">
    <source>
        <dbReference type="Proteomes" id="UP000093000"/>
    </source>
</evidence>
<feature type="domain" description="Reverse transcriptase RNase H-like" evidence="7">
    <location>
        <begin position="54"/>
        <end position="121"/>
    </location>
</feature>
<evidence type="ECO:0000259" key="7">
    <source>
        <dbReference type="Pfam" id="PF17917"/>
    </source>
</evidence>
<dbReference type="InterPro" id="IPR041588">
    <property type="entry name" value="Integrase_H2C2"/>
</dbReference>
<dbReference type="GO" id="GO:0004519">
    <property type="term" value="F:endonuclease activity"/>
    <property type="evidence" value="ECO:0007669"/>
    <property type="project" value="UniProtKB-KW"/>
</dbReference>
<dbReference type="STRING" id="101091.A0A1C7MW59"/>
<dbReference type="Gene3D" id="1.10.340.70">
    <property type="match status" value="1"/>
</dbReference>
<evidence type="ECO:0000259" key="8">
    <source>
        <dbReference type="Pfam" id="PF17921"/>
    </source>
</evidence>
<dbReference type="InterPro" id="IPR043128">
    <property type="entry name" value="Rev_trsase/Diguanyl_cyclase"/>
</dbReference>
<evidence type="ECO:0000256" key="3">
    <source>
        <dbReference type="ARBA" id="ARBA00022722"/>
    </source>
</evidence>
<protein>
    <submittedName>
        <fullName evidence="9">Transposon Tf2-6 polyprotein</fullName>
    </submittedName>
</protein>
<dbReference type="Pfam" id="PF17917">
    <property type="entry name" value="RT_RNaseH"/>
    <property type="match status" value="1"/>
</dbReference>
<dbReference type="GO" id="GO:0016787">
    <property type="term" value="F:hydrolase activity"/>
    <property type="evidence" value="ECO:0007669"/>
    <property type="project" value="UniProtKB-KW"/>
</dbReference>
<dbReference type="SUPFAM" id="SSF56672">
    <property type="entry name" value="DNA/RNA polymerases"/>
    <property type="match status" value="1"/>
</dbReference>
<reference evidence="9 10" key="1">
    <citation type="submission" date="2016-03" db="EMBL/GenBank/DDBJ databases">
        <title>Choanephora cucurbitarum.</title>
        <authorList>
            <person name="Min B."/>
            <person name="Park H."/>
            <person name="Park J.-H."/>
            <person name="Shin H.-D."/>
            <person name="Choi I.-G."/>
        </authorList>
    </citation>
    <scope>NUCLEOTIDE SEQUENCE [LARGE SCALE GENOMIC DNA]</scope>
    <source>
        <strain evidence="9 10">KUS-F28377</strain>
    </source>
</reference>
<dbReference type="InterPro" id="IPR041373">
    <property type="entry name" value="RT_RNaseH"/>
</dbReference>